<accession>A0A397P5L8</accession>
<keyword evidence="10" id="KW-0969">Cilium</keyword>
<evidence type="ECO:0000256" key="4">
    <source>
        <dbReference type="ARBA" id="ARBA00016244"/>
    </source>
</evidence>
<dbReference type="GO" id="GO:0005198">
    <property type="term" value="F:structural molecule activity"/>
    <property type="evidence" value="ECO:0007669"/>
    <property type="project" value="UniProtKB-UniRule"/>
</dbReference>
<evidence type="ECO:0000259" key="8">
    <source>
        <dbReference type="Pfam" id="PF06429"/>
    </source>
</evidence>
<dbReference type="NCBIfam" id="TIGR02492">
    <property type="entry name" value="flgK_ends"/>
    <property type="match status" value="1"/>
</dbReference>
<comment type="caution">
    <text evidence="10">The sequence shown here is derived from an EMBL/GenBank/DDBJ whole genome shotgun (WGS) entry which is preliminary data.</text>
</comment>
<evidence type="ECO:0000256" key="3">
    <source>
        <dbReference type="ARBA" id="ARBA00009677"/>
    </source>
</evidence>
<evidence type="ECO:0000313" key="10">
    <source>
        <dbReference type="EMBL" id="RIA44492.1"/>
    </source>
</evidence>
<dbReference type="GO" id="GO:0009424">
    <property type="term" value="C:bacterial-type flagellum hook"/>
    <property type="evidence" value="ECO:0007669"/>
    <property type="project" value="UniProtKB-UniRule"/>
</dbReference>
<dbReference type="EMBL" id="QXDC01000003">
    <property type="protein sequence ID" value="RIA44492.1"/>
    <property type="molecule type" value="Genomic_DNA"/>
</dbReference>
<dbReference type="PANTHER" id="PTHR30033">
    <property type="entry name" value="FLAGELLAR HOOK-ASSOCIATED PROTEIN 1"/>
    <property type="match status" value="1"/>
</dbReference>
<name>A0A397P5L8_9SPHN</name>
<feature type="domain" description="Flagellar basal-body/hook protein C-terminal" evidence="8">
    <location>
        <begin position="409"/>
        <end position="447"/>
    </location>
</feature>
<dbReference type="GO" id="GO:0005576">
    <property type="term" value="C:extracellular region"/>
    <property type="evidence" value="ECO:0007669"/>
    <property type="project" value="UniProtKB-SubCell"/>
</dbReference>
<dbReference type="RefSeq" id="WP_119036140.1">
    <property type="nucleotide sequence ID" value="NZ_QXDC01000003.1"/>
</dbReference>
<evidence type="ECO:0000313" key="11">
    <source>
        <dbReference type="Proteomes" id="UP000266568"/>
    </source>
</evidence>
<keyword evidence="11" id="KW-1185">Reference proteome</keyword>
<evidence type="ECO:0000256" key="6">
    <source>
        <dbReference type="ARBA" id="ARBA00023143"/>
    </source>
</evidence>
<comment type="subcellular location">
    <subcellularLocation>
        <location evidence="1 7">Bacterial flagellum</location>
    </subcellularLocation>
    <subcellularLocation>
        <location evidence="2 7">Secreted</location>
    </subcellularLocation>
</comment>
<protein>
    <recommendedName>
        <fullName evidence="4 7">Flagellar hook-associated protein 1</fullName>
        <shortName evidence="7">HAP1</shortName>
    </recommendedName>
</protein>
<dbReference type="InterPro" id="IPR053927">
    <property type="entry name" value="FlgK_helical"/>
</dbReference>
<keyword evidence="10" id="KW-0282">Flagellum</keyword>
<dbReference type="AlphaFoldDB" id="A0A397P5L8"/>
<feature type="domain" description="Flagellar hook-associated protein FlgK helical" evidence="9">
    <location>
        <begin position="97"/>
        <end position="324"/>
    </location>
</feature>
<reference evidence="10 11" key="1">
    <citation type="submission" date="2018-08" db="EMBL/GenBank/DDBJ databases">
        <title>Genomic Encyclopedia of Type Strains, Phase IV (KMG-IV): sequencing the most valuable type-strain genomes for metagenomic binning, comparative biology and taxonomic classification.</title>
        <authorList>
            <person name="Goeker M."/>
        </authorList>
    </citation>
    <scope>NUCLEOTIDE SEQUENCE [LARGE SCALE GENOMIC DNA]</scope>
    <source>
        <strain evidence="10 11">DSM 25527</strain>
    </source>
</reference>
<dbReference type="InterPro" id="IPR010930">
    <property type="entry name" value="Flg_bb/hook_C_dom"/>
</dbReference>
<dbReference type="PANTHER" id="PTHR30033:SF2">
    <property type="entry name" value="FLAGELLAR HOOK PROTEIN"/>
    <property type="match status" value="1"/>
</dbReference>
<dbReference type="Proteomes" id="UP000266568">
    <property type="component" value="Unassembled WGS sequence"/>
</dbReference>
<dbReference type="Pfam" id="PF22638">
    <property type="entry name" value="FlgK_D1"/>
    <property type="match status" value="1"/>
</dbReference>
<dbReference type="PRINTS" id="PR01005">
    <property type="entry name" value="FLGHOOKAP1"/>
</dbReference>
<evidence type="ECO:0000256" key="2">
    <source>
        <dbReference type="ARBA" id="ARBA00004613"/>
    </source>
</evidence>
<dbReference type="InterPro" id="IPR002371">
    <property type="entry name" value="FlgK"/>
</dbReference>
<keyword evidence="6 7" id="KW-0975">Bacterial flagellum</keyword>
<dbReference type="OrthoDB" id="7181295at2"/>
<keyword evidence="10" id="KW-0966">Cell projection</keyword>
<sequence>MTDLLGIGASGVRAYQTAIGTTSENIANAGTAGYVRRTTTMNEVAAASRGINGNAPLVASGVVVSGIARESDELRQVAVRSAGADLARSETAVTWLDQIEQALTRSGLSGALTGFFNATRAIAADPSASAPRLAMLDSASGLADAFKGTASQLAQLGRDLDATAGNAVTTLNDLATGLARINDGLSRATPGSTGSAQLLDQRDQILEQMSALSDISVTMDVAGRATVRLGSASGPVFVTPGVDPGKILYSRNVDGAVSYGLRRNGVTQSVSPSGGALAGIADAAQRLAAATTEIDRVATEFVDGVNAVQAAGEDLDGHAGGAMFAIGADAASITVTLTDPRGIAAAAPGGGTRDNANLASFDTLRASGSAEGAVTALVAENGAALSSRRTVAAAQTSIHDGAIAARDQMSGVNLDSEAVDLMRYQQAYQASSRVIQVAREIFQSILNVS</sequence>
<gene>
    <name evidence="7" type="primary">flgK</name>
    <name evidence="10" type="ORF">DFR49_2737</name>
</gene>
<evidence type="ECO:0000256" key="7">
    <source>
        <dbReference type="RuleBase" id="RU362065"/>
    </source>
</evidence>
<dbReference type="SUPFAM" id="SSF64518">
    <property type="entry name" value="Phase 1 flagellin"/>
    <property type="match status" value="1"/>
</dbReference>
<evidence type="ECO:0000256" key="1">
    <source>
        <dbReference type="ARBA" id="ARBA00004365"/>
    </source>
</evidence>
<proteinExistence type="inferred from homology"/>
<dbReference type="Pfam" id="PF06429">
    <property type="entry name" value="Flg_bbr_C"/>
    <property type="match status" value="1"/>
</dbReference>
<keyword evidence="5 7" id="KW-0964">Secreted</keyword>
<evidence type="ECO:0000256" key="5">
    <source>
        <dbReference type="ARBA" id="ARBA00022525"/>
    </source>
</evidence>
<evidence type="ECO:0000259" key="9">
    <source>
        <dbReference type="Pfam" id="PF22638"/>
    </source>
</evidence>
<organism evidence="10 11">
    <name type="scientific">Hephaestia caeni</name>
    <dbReference type="NCBI Taxonomy" id="645617"/>
    <lineage>
        <taxon>Bacteria</taxon>
        <taxon>Pseudomonadati</taxon>
        <taxon>Pseudomonadota</taxon>
        <taxon>Alphaproteobacteria</taxon>
        <taxon>Sphingomonadales</taxon>
        <taxon>Sphingomonadaceae</taxon>
        <taxon>Hephaestia</taxon>
    </lineage>
</organism>
<comment type="similarity">
    <text evidence="3 7">Belongs to the flagella basal body rod proteins family.</text>
</comment>
<dbReference type="GO" id="GO:0044780">
    <property type="term" value="P:bacterial-type flagellum assembly"/>
    <property type="evidence" value="ECO:0007669"/>
    <property type="project" value="InterPro"/>
</dbReference>